<accession>A0A927BS61</accession>
<reference evidence="1" key="1">
    <citation type="submission" date="2020-09" db="EMBL/GenBank/DDBJ databases">
        <title>A novel bacterium of genus Paenibacillus, isolated from South China Sea.</title>
        <authorList>
            <person name="Huang H."/>
            <person name="Mo K."/>
            <person name="Hu Y."/>
        </authorList>
    </citation>
    <scope>NUCLEOTIDE SEQUENCE</scope>
    <source>
        <strain evidence="1">IB182496</strain>
    </source>
</reference>
<name>A0A927BS61_9BACL</name>
<dbReference type="AlphaFoldDB" id="A0A927BS61"/>
<evidence type="ECO:0008006" key="3">
    <source>
        <dbReference type="Google" id="ProtNLM"/>
    </source>
</evidence>
<dbReference type="SUPFAM" id="SSF53474">
    <property type="entry name" value="alpha/beta-Hydrolases"/>
    <property type="match status" value="1"/>
</dbReference>
<protein>
    <recommendedName>
        <fullName evidence="3">Alpha/beta hydrolase family protein</fullName>
    </recommendedName>
</protein>
<dbReference type="InterPro" id="IPR029058">
    <property type="entry name" value="AB_hydrolase_fold"/>
</dbReference>
<proteinExistence type="predicted"/>
<organism evidence="1 2">
    <name type="scientific">Paenibacillus sabuli</name>
    <dbReference type="NCBI Taxonomy" id="2772509"/>
    <lineage>
        <taxon>Bacteria</taxon>
        <taxon>Bacillati</taxon>
        <taxon>Bacillota</taxon>
        <taxon>Bacilli</taxon>
        <taxon>Bacillales</taxon>
        <taxon>Paenibacillaceae</taxon>
        <taxon>Paenibacillus</taxon>
    </lineage>
</organism>
<sequence length="224" mass="24561">MRIYLLAGIATRESFFVVCRQRLEQLSQSAGWTPDIRVLYPYGDDRRSVLLQAPEVLRDVLAARRGGRHIAQIVGESSGGDSPLVLIGHSGGGAAACHAADLLRTASGLSDIRVVQIGSPRVPVSRALAAHVCYLYAVDASGRRTDPVTRLGSWGGWSQEGRSRMPRWQPLKHAPGHIEAIPLLGGHTDYLRHADPYIDADRVSNLERTLGRAWSWLTASLRER</sequence>
<comment type="caution">
    <text evidence="1">The sequence shown here is derived from an EMBL/GenBank/DDBJ whole genome shotgun (WGS) entry which is preliminary data.</text>
</comment>
<evidence type="ECO:0000313" key="1">
    <source>
        <dbReference type="EMBL" id="MBD2844926.1"/>
    </source>
</evidence>
<dbReference type="Proteomes" id="UP000621560">
    <property type="component" value="Unassembled WGS sequence"/>
</dbReference>
<keyword evidence="2" id="KW-1185">Reference proteome</keyword>
<dbReference type="EMBL" id="JACXIZ010000013">
    <property type="protein sequence ID" value="MBD2844926.1"/>
    <property type="molecule type" value="Genomic_DNA"/>
</dbReference>
<gene>
    <name evidence="1" type="ORF">IDH44_06975</name>
</gene>
<evidence type="ECO:0000313" key="2">
    <source>
        <dbReference type="Proteomes" id="UP000621560"/>
    </source>
</evidence>
<dbReference type="Gene3D" id="3.40.50.1820">
    <property type="entry name" value="alpha/beta hydrolase"/>
    <property type="match status" value="1"/>
</dbReference>
<dbReference type="RefSeq" id="WP_190916045.1">
    <property type="nucleotide sequence ID" value="NZ_JACXIZ010000013.1"/>
</dbReference>